<dbReference type="PANTHER" id="PTHR11070:SF2">
    <property type="entry name" value="ATP-DEPENDENT DNA HELICASE SRS2"/>
    <property type="match status" value="1"/>
</dbReference>
<dbReference type="RefSeq" id="WP_218600845.1">
    <property type="nucleotide sequence ID" value="NZ_JADQDJ010000004.1"/>
</dbReference>
<organism evidence="7 8">
    <name type="scientific">Pseudonocardia abyssalis</name>
    <dbReference type="NCBI Taxonomy" id="2792008"/>
    <lineage>
        <taxon>Bacteria</taxon>
        <taxon>Bacillati</taxon>
        <taxon>Actinomycetota</taxon>
        <taxon>Actinomycetes</taxon>
        <taxon>Pseudonocardiales</taxon>
        <taxon>Pseudonocardiaceae</taxon>
        <taxon>Pseudonocardia</taxon>
    </lineage>
</organism>
<keyword evidence="1 5" id="KW-0547">Nucleotide-binding</keyword>
<dbReference type="EMBL" id="JADQDK010000001">
    <property type="protein sequence ID" value="MBW0134924.1"/>
    <property type="molecule type" value="Genomic_DNA"/>
</dbReference>
<dbReference type="PANTHER" id="PTHR11070">
    <property type="entry name" value="UVRD / RECB / PCRA DNA HELICASE FAMILY MEMBER"/>
    <property type="match status" value="1"/>
</dbReference>
<dbReference type="InterPro" id="IPR014016">
    <property type="entry name" value="UvrD-like_ATP-bd"/>
</dbReference>
<evidence type="ECO:0000259" key="6">
    <source>
        <dbReference type="PROSITE" id="PS51198"/>
    </source>
</evidence>
<proteinExistence type="predicted"/>
<keyword evidence="3 5" id="KW-0347">Helicase</keyword>
<keyword evidence="4 5" id="KW-0067">ATP-binding</keyword>
<feature type="domain" description="UvrD-like helicase ATP-binding" evidence="6">
    <location>
        <begin position="8"/>
        <end position="280"/>
    </location>
</feature>
<evidence type="ECO:0000256" key="1">
    <source>
        <dbReference type="ARBA" id="ARBA00022741"/>
    </source>
</evidence>
<evidence type="ECO:0000313" key="7">
    <source>
        <dbReference type="EMBL" id="MBW0134924.1"/>
    </source>
</evidence>
<reference evidence="7 8" key="1">
    <citation type="submission" date="2020-11" db="EMBL/GenBank/DDBJ databases">
        <title>Pseudonocardia abyssalis sp. nov. and Pseudonocardia oceani sp. nov., description and phylogenomic analysis of two novel actinomycetes isolated from the deep Southern Ocean.</title>
        <authorList>
            <person name="Parra J."/>
        </authorList>
    </citation>
    <scope>NUCLEOTIDE SEQUENCE [LARGE SCALE GENOMIC DNA]</scope>
    <source>
        <strain evidence="7 8">KRD-168</strain>
    </source>
</reference>
<name>A0ABS6UT59_9PSEU</name>
<evidence type="ECO:0000256" key="4">
    <source>
        <dbReference type="ARBA" id="ARBA00022840"/>
    </source>
</evidence>
<sequence>MTDPLDEPGYLTPAQRLVVDAPPDFLLTACPGSGKTRTAGARFVVRAEAGDRVAATSYTNIGVDQIREVISSELGRTVGPESFIGTFHKFLLQYVFHPFGHIVMGCSSPHLVDAENAGDDVRLNGDNRWRVPLGGFRFRPDGSLLYCGRGLPGWSRERVTAAGSADAAIMKWRAAARGRATFDDAMYWSLRVLRDVPGVAAAVAGRFDELMVDEAQDTSELQLACLIELSGTGRLRSLVLIGDVDQSIYAFQGASPQGVYRLVADRGMRSVPLVENHRSSQLICDVAVHFCSRHRPDVAVGEHSDFTARPEIVFYDPALPSTATDQFLGRIAALGIDPTSTTVLARNNALVALLNNQAGRVGCASRPTALGRAVMALRHGTAGRHDLHAVDKVIAYAAWGEADSLDGLDAEGRREVRNATIGLITAAPALGLPLQQWIRDAAVVLRGVTSELVAVPARRPGDVLRSAADQGDVVAGDHFTRPSPGFAARSVHDVKGATREAVLVVARARTSAYRPPEADTWTAHLRGEQVPPEHAEEQRILYVALTRARKYCAIALPINTSPAVIDSLQRAGFLRRPIDSG</sequence>
<evidence type="ECO:0000313" key="8">
    <source>
        <dbReference type="Proteomes" id="UP000694287"/>
    </source>
</evidence>
<evidence type="ECO:0000256" key="3">
    <source>
        <dbReference type="ARBA" id="ARBA00022806"/>
    </source>
</evidence>
<dbReference type="Pfam" id="PF00580">
    <property type="entry name" value="UvrD-helicase"/>
    <property type="match status" value="2"/>
</dbReference>
<protein>
    <submittedName>
        <fullName evidence="7">ATP-dependent helicase</fullName>
    </submittedName>
</protein>
<comment type="caution">
    <text evidence="7">The sequence shown here is derived from an EMBL/GenBank/DDBJ whole genome shotgun (WGS) entry which is preliminary data.</text>
</comment>
<keyword evidence="2 5" id="KW-0378">Hydrolase</keyword>
<feature type="binding site" evidence="5">
    <location>
        <begin position="29"/>
        <end position="36"/>
    </location>
    <ligand>
        <name>ATP</name>
        <dbReference type="ChEBI" id="CHEBI:30616"/>
    </ligand>
</feature>
<dbReference type="GO" id="GO:0004386">
    <property type="term" value="F:helicase activity"/>
    <property type="evidence" value="ECO:0007669"/>
    <property type="project" value="UniProtKB-KW"/>
</dbReference>
<accession>A0ABS6UT59</accession>
<dbReference type="InterPro" id="IPR000212">
    <property type="entry name" value="DNA_helicase_UvrD/REP"/>
</dbReference>
<dbReference type="PROSITE" id="PS51198">
    <property type="entry name" value="UVRD_HELICASE_ATP_BIND"/>
    <property type="match status" value="1"/>
</dbReference>
<gene>
    <name evidence="7" type="ORF">I4I81_11720</name>
</gene>
<keyword evidence="8" id="KW-1185">Reference proteome</keyword>
<dbReference type="Proteomes" id="UP000694287">
    <property type="component" value="Unassembled WGS sequence"/>
</dbReference>
<evidence type="ECO:0000256" key="5">
    <source>
        <dbReference type="PROSITE-ProRule" id="PRU00560"/>
    </source>
</evidence>
<evidence type="ECO:0000256" key="2">
    <source>
        <dbReference type="ARBA" id="ARBA00022801"/>
    </source>
</evidence>